<evidence type="ECO:0000259" key="2">
    <source>
        <dbReference type="Pfam" id="PF24476"/>
    </source>
</evidence>
<dbReference type="Proteomes" id="UP000297595">
    <property type="component" value="Unassembled WGS sequence"/>
</dbReference>
<name>A0A8H2E5Z6_ORBOL</name>
<dbReference type="AlphaFoldDB" id="A0A8H2E5Z6"/>
<gene>
    <name evidence="3" type="ORF">EYR41_004297</name>
</gene>
<accession>A0A8H2E5Z6</accession>
<dbReference type="InterPro" id="IPR053137">
    <property type="entry name" value="NLR-like"/>
</dbReference>
<dbReference type="Pfam" id="PF24476">
    <property type="entry name" value="DUF7580"/>
    <property type="match status" value="1"/>
</dbReference>
<dbReference type="Gene3D" id="3.40.50.1580">
    <property type="entry name" value="Nucleoside phosphorylase domain"/>
    <property type="match status" value="1"/>
</dbReference>
<dbReference type="GO" id="GO:0003824">
    <property type="term" value="F:catalytic activity"/>
    <property type="evidence" value="ECO:0007669"/>
    <property type="project" value="InterPro"/>
</dbReference>
<dbReference type="PANTHER" id="PTHR46082">
    <property type="entry name" value="ATP/GTP-BINDING PROTEIN-RELATED"/>
    <property type="match status" value="1"/>
</dbReference>
<comment type="caution">
    <text evidence="3">The sequence shown here is derived from an EMBL/GenBank/DDBJ whole genome shotgun (WGS) entry which is preliminary data.</text>
</comment>
<evidence type="ECO:0008006" key="5">
    <source>
        <dbReference type="Google" id="ProtNLM"/>
    </source>
</evidence>
<evidence type="ECO:0000313" key="3">
    <source>
        <dbReference type="EMBL" id="TGJ72401.1"/>
    </source>
</evidence>
<dbReference type="InterPro" id="IPR000845">
    <property type="entry name" value="Nucleoside_phosphorylase_d"/>
</dbReference>
<dbReference type="Pfam" id="PF01048">
    <property type="entry name" value="PNP_UDP_1"/>
    <property type="match status" value="1"/>
</dbReference>
<protein>
    <recommendedName>
        <fullName evidence="5">Nucleoside phosphorylase domain-containing protein</fullName>
    </recommendedName>
</protein>
<proteinExistence type="predicted"/>
<dbReference type="GO" id="GO:0009116">
    <property type="term" value="P:nucleoside metabolic process"/>
    <property type="evidence" value="ECO:0007669"/>
    <property type="project" value="InterPro"/>
</dbReference>
<evidence type="ECO:0000259" key="1">
    <source>
        <dbReference type="Pfam" id="PF01048"/>
    </source>
</evidence>
<dbReference type="EMBL" id="SOZJ01000002">
    <property type="protein sequence ID" value="TGJ72401.1"/>
    <property type="molecule type" value="Genomic_DNA"/>
</dbReference>
<feature type="domain" description="Nucleoside phosphorylase" evidence="1">
    <location>
        <begin position="611"/>
        <end position="730"/>
    </location>
</feature>
<dbReference type="SUPFAM" id="SSF53167">
    <property type="entry name" value="Purine and uridine phosphorylases"/>
    <property type="match status" value="1"/>
</dbReference>
<feature type="domain" description="DUF7580" evidence="2">
    <location>
        <begin position="205"/>
        <end position="497"/>
    </location>
</feature>
<dbReference type="InterPro" id="IPR035994">
    <property type="entry name" value="Nucleoside_phosphorylase_sf"/>
</dbReference>
<evidence type="ECO:0000313" key="4">
    <source>
        <dbReference type="Proteomes" id="UP000297595"/>
    </source>
</evidence>
<organism evidence="3 4">
    <name type="scientific">Orbilia oligospora</name>
    <name type="common">Nematode-trapping fungus</name>
    <name type="synonym">Arthrobotrys oligospora</name>
    <dbReference type="NCBI Taxonomy" id="2813651"/>
    <lineage>
        <taxon>Eukaryota</taxon>
        <taxon>Fungi</taxon>
        <taxon>Dikarya</taxon>
        <taxon>Ascomycota</taxon>
        <taxon>Pezizomycotina</taxon>
        <taxon>Orbiliomycetes</taxon>
        <taxon>Orbiliales</taxon>
        <taxon>Orbiliaceae</taxon>
        <taxon>Orbilia</taxon>
    </lineage>
</organism>
<reference evidence="3 4" key="1">
    <citation type="submission" date="2019-03" db="EMBL/GenBank/DDBJ databases">
        <title>Nematode-trapping fungi genome.</title>
        <authorList>
            <person name="Vidal-Diez De Ulzurrun G."/>
        </authorList>
    </citation>
    <scope>NUCLEOTIDE SEQUENCE [LARGE SCALE GENOMIC DNA]</scope>
    <source>
        <strain evidence="3 4">TWF154</strain>
    </source>
</reference>
<dbReference type="InterPro" id="IPR056002">
    <property type="entry name" value="DUF7580"/>
</dbReference>
<sequence length="949" mass="105439">MSTGGIDGGIAQEWGRLKSLREHRARLRDETGYRKFNPAHALTPAIDLQSHLDLLEDGLRTIMRRNDLDVLLDGGLDEAAASRARVHLESLCALIERNAAVPHPSQHKRQAQTNTSKYYQFDALLDYLADTDCEFVMVSGGGLKLFLSESPEKDKREIDSFNDFFNYLTQSPVADICFQTRETPLGSSDTRYPLSHVAQVFEGLGVLISRFDDSSDCQGHEVLLQLPGLTSAASPLSSQDPSLELFLSNCRASSRWSEGLLESIPSIDVNGHDIYPITGSICDEIDTTHGVGVRLYFVVSSDNIGIRCSDDEERYPGKQPSQTLKKLLEKGAFNPWIFGYDGTRFTETEKLVLAATLVSSLTLSLAFGRFVKCWDPETIYFLADPSGECIRNTPYALCKYPSPHHANKVRTSQTEPPEQDIALEDASFQLLAKLLLEIKCGFRHDETPSVDAIDREIYKNIGNGPYLKAVRDCLVFRKIYRRHIRLRANREQKFDAIAAAREVISPIINGIYPQTQQATQKKRPRNDEEEHQYPISSEYGQLGMSGGSKVHNCRRTDDFVLANPSGRTSAKRAKVRFEVDQKEECSVPRIVFISKALENYPARPADRRGFEIAVICALPLEANAVESLFDMRWDADRDVYGKASTDPNAYSTGVIGHHNVVLAHIPGMGNATAASAAAHCRSSFEGIKLGFVVGVCGGVPFTKDREEIVLGDVVISLGIIHHDLKRQYPDKSVRKRSMLDTLGRSNAEIRSLLSKLQAQRNRKRLQERTAHYLSTLEGESGELASYPGVLEDKLFEPHYRHKHQTPSDCQICGNHNQISDPVCDAAVHLSCNDLGCDRGKRVYRARLDNTSQTGAHIPAIHFGLIASGDTVMKSGLERDKIVAKEDVIAFEMEGAGVWDNLPCLVIKGVCDYADSHKSKKWQNYAAATAAACTKAFLDHWPKPTRAAVS</sequence>
<dbReference type="PANTHER" id="PTHR46082:SF6">
    <property type="entry name" value="AAA+ ATPASE DOMAIN-CONTAINING PROTEIN-RELATED"/>
    <property type="match status" value="1"/>
</dbReference>